<feature type="compositionally biased region" description="Low complexity" evidence="1">
    <location>
        <begin position="150"/>
        <end position="162"/>
    </location>
</feature>
<accession>A0A6A0ACV8</accession>
<evidence type="ECO:0000313" key="3">
    <source>
        <dbReference type="Proteomes" id="UP000485058"/>
    </source>
</evidence>
<comment type="caution">
    <text evidence="2">The sequence shown here is derived from an EMBL/GenBank/DDBJ whole genome shotgun (WGS) entry which is preliminary data.</text>
</comment>
<evidence type="ECO:0000313" key="2">
    <source>
        <dbReference type="EMBL" id="GFH30213.1"/>
    </source>
</evidence>
<proteinExistence type="predicted"/>
<feature type="compositionally biased region" description="Gly residues" evidence="1">
    <location>
        <begin position="168"/>
        <end position="186"/>
    </location>
</feature>
<dbReference type="Proteomes" id="UP000485058">
    <property type="component" value="Unassembled WGS sequence"/>
</dbReference>
<gene>
    <name evidence="2" type="ORF">HaLaN_29019</name>
</gene>
<reference evidence="2 3" key="1">
    <citation type="submission" date="2020-02" db="EMBL/GenBank/DDBJ databases">
        <title>Draft genome sequence of Haematococcus lacustris strain NIES-144.</title>
        <authorList>
            <person name="Morimoto D."/>
            <person name="Nakagawa S."/>
            <person name="Yoshida T."/>
            <person name="Sawayama S."/>
        </authorList>
    </citation>
    <scope>NUCLEOTIDE SEQUENCE [LARGE SCALE GENOMIC DNA]</scope>
    <source>
        <strain evidence="2 3">NIES-144</strain>
    </source>
</reference>
<dbReference type="EMBL" id="BLLF01004768">
    <property type="protein sequence ID" value="GFH30213.1"/>
    <property type="molecule type" value="Genomic_DNA"/>
</dbReference>
<sequence>MAKLHSTKDHLVPAAMLSTRGPVTGDHLQTFHHFQAYMKDQLNAYTVMLQPRHFQQGLGTVLTEVLTQLAGKAGAEDMHALYQWYEDQTGWAATRDPGPAPAASSQPFAEAAGVRAGAGGPAGASLTPSSATGPQPTTAEPPGGEEDQEAAAATTPAPSAVGKRGGRGGKTPGGKTPGGRAPGGKTPGTAGRVLRTRKPIQPLPGGCLQLLKVA</sequence>
<feature type="compositionally biased region" description="Polar residues" evidence="1">
    <location>
        <begin position="126"/>
        <end position="138"/>
    </location>
</feature>
<feature type="region of interest" description="Disordered" evidence="1">
    <location>
        <begin position="92"/>
        <end position="205"/>
    </location>
</feature>
<name>A0A6A0ACV8_HAELA</name>
<protein>
    <submittedName>
        <fullName evidence="2">ORC_WH_C domain-containing protein</fullName>
    </submittedName>
</protein>
<dbReference type="AlphaFoldDB" id="A0A6A0ACV8"/>
<organism evidence="2 3">
    <name type="scientific">Haematococcus lacustris</name>
    <name type="common">Green alga</name>
    <name type="synonym">Haematococcus pluvialis</name>
    <dbReference type="NCBI Taxonomy" id="44745"/>
    <lineage>
        <taxon>Eukaryota</taxon>
        <taxon>Viridiplantae</taxon>
        <taxon>Chlorophyta</taxon>
        <taxon>core chlorophytes</taxon>
        <taxon>Chlorophyceae</taxon>
        <taxon>CS clade</taxon>
        <taxon>Chlamydomonadales</taxon>
        <taxon>Haematococcaceae</taxon>
        <taxon>Haematococcus</taxon>
    </lineage>
</organism>
<keyword evidence="3" id="KW-1185">Reference proteome</keyword>
<evidence type="ECO:0000256" key="1">
    <source>
        <dbReference type="SAM" id="MobiDB-lite"/>
    </source>
</evidence>